<reference evidence="2" key="1">
    <citation type="journal article" date="2012" name="Proc. Natl. Acad. Sci. U.S.A.">
        <title>Antigenic diversity is generated by distinct evolutionary mechanisms in African trypanosome species.</title>
        <authorList>
            <person name="Jackson A.P."/>
            <person name="Berry A."/>
            <person name="Aslett M."/>
            <person name="Allison H.C."/>
            <person name="Burton P."/>
            <person name="Vavrova-Anderson J."/>
            <person name="Brown R."/>
            <person name="Browne H."/>
            <person name="Corton N."/>
            <person name="Hauser H."/>
            <person name="Gamble J."/>
            <person name="Gilderthorp R."/>
            <person name="Marcello L."/>
            <person name="McQuillan J."/>
            <person name="Otto T.D."/>
            <person name="Quail M.A."/>
            <person name="Sanders M.J."/>
            <person name="van Tonder A."/>
            <person name="Ginger M.L."/>
            <person name="Field M.C."/>
            <person name="Barry J.D."/>
            <person name="Hertz-Fowler C."/>
            <person name="Berriman M."/>
        </authorList>
    </citation>
    <scope>NUCLEOTIDE SEQUENCE</scope>
    <source>
        <strain evidence="2">IL3000</strain>
    </source>
</reference>
<protein>
    <submittedName>
        <fullName evidence="2">Uncharacterized protein</fullName>
    </submittedName>
</protein>
<name>G0V1T9_TRYCI</name>
<organism evidence="2">
    <name type="scientific">Trypanosoma congolense (strain IL3000)</name>
    <dbReference type="NCBI Taxonomy" id="1068625"/>
    <lineage>
        <taxon>Eukaryota</taxon>
        <taxon>Discoba</taxon>
        <taxon>Euglenozoa</taxon>
        <taxon>Kinetoplastea</taxon>
        <taxon>Metakinetoplastina</taxon>
        <taxon>Trypanosomatida</taxon>
        <taxon>Trypanosomatidae</taxon>
        <taxon>Trypanosoma</taxon>
        <taxon>Nannomonas</taxon>
    </lineage>
</organism>
<dbReference type="EMBL" id="HE575324">
    <property type="protein sequence ID" value="CCC95610.1"/>
    <property type="molecule type" value="Genomic_DNA"/>
</dbReference>
<proteinExistence type="predicted"/>
<feature type="region of interest" description="Disordered" evidence="1">
    <location>
        <begin position="1"/>
        <end position="20"/>
    </location>
</feature>
<sequence length="146" mass="17321">MKHRSMKRGNKCGKRWHKAKHHSRCRMKTRITLTTLAVLHESNRLFLKRKWGEQHHEKKAEIMIKLGMFKQLSIAVQLLDGVRELSCRMEKTDLNMKIFRGGKEILLLHQVSTDFEDPYTFSVGPEKATDSFYFVSKRKAFLFQRK</sequence>
<accession>G0V1T9</accession>
<dbReference type="AlphaFoldDB" id="G0V1T9"/>
<gene>
    <name evidence="2" type="ORF">TCIL3000_11_10870</name>
</gene>
<evidence type="ECO:0000313" key="2">
    <source>
        <dbReference type="EMBL" id="CCC95610.1"/>
    </source>
</evidence>
<evidence type="ECO:0000256" key="1">
    <source>
        <dbReference type="SAM" id="MobiDB-lite"/>
    </source>
</evidence>